<dbReference type="OrthoDB" id="9782855at2"/>
<evidence type="ECO:0000313" key="2">
    <source>
        <dbReference type="Proteomes" id="UP000426246"/>
    </source>
</evidence>
<dbReference type="PANTHER" id="PTHR43667:SF2">
    <property type="entry name" value="FATTY ACID C-METHYL TRANSFERASE"/>
    <property type="match status" value="1"/>
</dbReference>
<protein>
    <submittedName>
        <fullName evidence="1">DUF1365 family protein</fullName>
    </submittedName>
</protein>
<dbReference type="PANTHER" id="PTHR43667">
    <property type="entry name" value="CYCLOPROPANE-FATTY-ACYL-PHOSPHOLIPID SYNTHASE"/>
    <property type="match status" value="1"/>
</dbReference>
<reference evidence="2" key="1">
    <citation type="submission" date="2018-11" db="EMBL/GenBank/DDBJ databases">
        <title>Complete genome sequence of Paenibacillus sp. ML311-T8.</title>
        <authorList>
            <person name="Nam Y.-D."/>
            <person name="Kang J."/>
            <person name="Chung W.-H."/>
            <person name="Park Y.S."/>
        </authorList>
    </citation>
    <scope>NUCLEOTIDE SEQUENCE [LARGE SCALE GENOMIC DNA]</scope>
    <source>
        <strain evidence="2">ML311-T8</strain>
    </source>
</reference>
<accession>A0A6B8RSU9</accession>
<keyword evidence="2" id="KW-1185">Reference proteome</keyword>
<dbReference type="Pfam" id="PF02353">
    <property type="entry name" value="CMAS"/>
    <property type="match status" value="1"/>
</dbReference>
<dbReference type="CDD" id="cd02440">
    <property type="entry name" value="AdoMet_MTases"/>
    <property type="match status" value="1"/>
</dbReference>
<dbReference type="RefSeq" id="WP_155703641.1">
    <property type="nucleotide sequence ID" value="NZ_CP034235.1"/>
</dbReference>
<dbReference type="InterPro" id="IPR050723">
    <property type="entry name" value="CFA/CMAS"/>
</dbReference>
<dbReference type="InterPro" id="IPR010775">
    <property type="entry name" value="DUF1365"/>
</dbReference>
<dbReference type="InterPro" id="IPR029063">
    <property type="entry name" value="SAM-dependent_MTases_sf"/>
</dbReference>
<name>A0A6B8RSU9_9BACL</name>
<dbReference type="EMBL" id="CP034235">
    <property type="protein sequence ID" value="QGQ98533.1"/>
    <property type="molecule type" value="Genomic_DNA"/>
</dbReference>
<gene>
    <name evidence="1" type="ORF">EHS13_28465</name>
</gene>
<dbReference type="Pfam" id="PF07103">
    <property type="entry name" value="DUF1365"/>
    <property type="match status" value="1"/>
</dbReference>
<organism evidence="1 2">
    <name type="scientific">Paenibacillus psychroresistens</name>
    <dbReference type="NCBI Taxonomy" id="1778678"/>
    <lineage>
        <taxon>Bacteria</taxon>
        <taxon>Bacillati</taxon>
        <taxon>Bacillota</taxon>
        <taxon>Bacilli</taxon>
        <taxon>Bacillales</taxon>
        <taxon>Paenibacillaceae</taxon>
        <taxon>Paenibacillus</taxon>
    </lineage>
</organism>
<sequence>MSHSRIYQGEVWHARFNPVGHSFQYPVYFFSFRLSELEGLSKQVRFFSYNRCNLVSLYDRDYLSGSGSIEQKLRRILTEKGLNAEVEEIDLVTTARYFHYVFNPVSFYYCYRADQSLSCIVAEVNNTFGERHVYVLDSAKSLQDESNSYIYEEAKAFHVSPFNDMAGYYKFYFSDITEEIKIKVDLYKEGKRVFATMMKGAALPFQSSSLLSTIMRYPLSTALTMPRIVWQAAKIHWKKGLPIYMKPQPSSAMTVQVAKPSIRIRICQRLVFRFFSNLQVGCLIIHLPNREQHVFGDSSSTLKVNFYVRDYRVFLRLAKDADIGLGEAYTDGFWDCDHLTKLIEIFVENRPYINDNNLIFASLGRLFNRVGHIFNRNSLSGSRKNISFHYDLSNSFYRTFLDPTMTYSCALYNQPEDSLEQAQRNKLNAMIEKAQIKASDHVLEIGSGWGAFSIEAVRQTGCRVTTITLSDQQYELATRRVLDAGLQDRISVELCDYRKMTGQFDKIVSIEMFEAVGHQYYGTFFQTCDRLLKPNGLVAMQVITIADQNYEMYRKSVDWIQKHIFPGGTVPSLTAMTAAMTKHSTFMIEKLDNMGIHYARTLRDWREAFTKNQADIQQLGFDEAFQRSWEYYLCYCEAGFNKRVLGTLQFVLTRTNNSNLPQMV</sequence>
<dbReference type="AlphaFoldDB" id="A0A6B8RSU9"/>
<dbReference type="SUPFAM" id="SSF53335">
    <property type="entry name" value="S-adenosyl-L-methionine-dependent methyltransferases"/>
    <property type="match status" value="1"/>
</dbReference>
<dbReference type="KEGG" id="ppsc:EHS13_28465"/>
<proteinExistence type="predicted"/>
<dbReference type="Gene3D" id="3.40.50.150">
    <property type="entry name" value="Vaccinia Virus protein VP39"/>
    <property type="match status" value="1"/>
</dbReference>
<evidence type="ECO:0000313" key="1">
    <source>
        <dbReference type="EMBL" id="QGQ98533.1"/>
    </source>
</evidence>
<dbReference type="Proteomes" id="UP000426246">
    <property type="component" value="Chromosome"/>
</dbReference>